<protein>
    <recommendedName>
        <fullName evidence="1">Outer membrane protein SusF/SusE-like C-terminal domain-containing protein</fullName>
    </recommendedName>
</protein>
<dbReference type="PANTHER" id="PTHR34720">
    <property type="entry name" value="MICROCYSTIN DEPENDENT PROTEIN"/>
    <property type="match status" value="1"/>
</dbReference>
<evidence type="ECO:0000259" key="1">
    <source>
        <dbReference type="Pfam" id="PF16411"/>
    </source>
</evidence>
<dbReference type="GO" id="GO:2001070">
    <property type="term" value="F:starch binding"/>
    <property type="evidence" value="ECO:0007669"/>
    <property type="project" value="InterPro"/>
</dbReference>
<dbReference type="Pfam" id="PF16411">
    <property type="entry name" value="SusF_SusE"/>
    <property type="match status" value="2"/>
</dbReference>
<dbReference type="HOGENOM" id="CLU_025373_0_0_10"/>
<dbReference type="CDD" id="cd12965">
    <property type="entry name" value="CBM-Eb_CBM-Fb"/>
    <property type="match status" value="1"/>
</dbReference>
<proteinExistence type="predicted"/>
<dbReference type="Proteomes" id="UP000008718">
    <property type="component" value="Chromosome"/>
</dbReference>
<dbReference type="eggNOG" id="COG2304">
    <property type="taxonomic scope" value="Bacteria"/>
</dbReference>
<dbReference type="Gene3D" id="2.60.40.3620">
    <property type="match status" value="1"/>
</dbReference>
<dbReference type="Gene3D" id="2.60.40.3610">
    <property type="match status" value="1"/>
</dbReference>
<reference key="1">
    <citation type="submission" date="2010-11" db="EMBL/GenBank/DDBJ databases">
        <title>The complete genome of Paludibacter propionicigenes DSM 17365.</title>
        <authorList>
            <consortium name="US DOE Joint Genome Institute (JGI-PGF)"/>
            <person name="Lucas S."/>
            <person name="Copeland A."/>
            <person name="Lapidus A."/>
            <person name="Bruce D."/>
            <person name="Goodwin L."/>
            <person name="Pitluck S."/>
            <person name="Kyrpides N."/>
            <person name="Mavromatis K."/>
            <person name="Ivanova N."/>
            <person name="Munk A.C."/>
            <person name="Brettin T."/>
            <person name="Detter J.C."/>
            <person name="Han C."/>
            <person name="Tapia R."/>
            <person name="Land M."/>
            <person name="Hauser L."/>
            <person name="Markowitz V."/>
            <person name="Cheng J.-F."/>
            <person name="Hugenholtz P."/>
            <person name="Woyke T."/>
            <person name="Wu D."/>
            <person name="Gronow S."/>
            <person name="Wellnitz S."/>
            <person name="Brambilla E."/>
            <person name="Klenk H.-P."/>
            <person name="Eisen J.A."/>
        </authorList>
    </citation>
    <scope>NUCLEOTIDE SEQUENCE</scope>
    <source>
        <strain>WB4</strain>
    </source>
</reference>
<accession>E4T8N0</accession>
<dbReference type="Gene3D" id="2.60.40.3440">
    <property type="match status" value="1"/>
</dbReference>
<organism evidence="2 3">
    <name type="scientific">Paludibacter propionicigenes (strain DSM 17365 / JCM 13257 / WB4)</name>
    <dbReference type="NCBI Taxonomy" id="694427"/>
    <lineage>
        <taxon>Bacteria</taxon>
        <taxon>Pseudomonadati</taxon>
        <taxon>Bacteroidota</taxon>
        <taxon>Bacteroidia</taxon>
        <taxon>Bacteroidales</taxon>
        <taxon>Paludibacteraceae</taxon>
        <taxon>Paludibacter</taxon>
    </lineage>
</organism>
<keyword evidence="3" id="KW-1185">Reference proteome</keyword>
<evidence type="ECO:0000313" key="3">
    <source>
        <dbReference type="Proteomes" id="UP000008718"/>
    </source>
</evidence>
<dbReference type="AlphaFoldDB" id="E4T8N0"/>
<dbReference type="InterPro" id="IPR032187">
    <property type="entry name" value="SusF/SusE-like_C"/>
</dbReference>
<dbReference type="PROSITE" id="PS51257">
    <property type="entry name" value="PROKAR_LIPOPROTEIN"/>
    <property type="match status" value="1"/>
</dbReference>
<dbReference type="EMBL" id="CP002345">
    <property type="protein sequence ID" value="ADQ81139.1"/>
    <property type="molecule type" value="Genomic_DNA"/>
</dbReference>
<evidence type="ECO:0000313" key="2">
    <source>
        <dbReference type="EMBL" id="ADQ81139.1"/>
    </source>
</evidence>
<dbReference type="PANTHER" id="PTHR34720:SF9">
    <property type="entry name" value="BLR4714 PROTEIN"/>
    <property type="match status" value="1"/>
</dbReference>
<dbReference type="GO" id="GO:0019867">
    <property type="term" value="C:outer membrane"/>
    <property type="evidence" value="ECO:0007669"/>
    <property type="project" value="InterPro"/>
</dbReference>
<dbReference type="OrthoDB" id="1100554at2"/>
<feature type="domain" description="Outer membrane protein SusF/SusE-like C-terminal" evidence="1">
    <location>
        <begin position="363"/>
        <end position="455"/>
    </location>
</feature>
<gene>
    <name evidence="2" type="ordered locus">Palpr_3011</name>
</gene>
<name>E4T8N0_PALPW</name>
<dbReference type="STRING" id="694427.Palpr_3011"/>
<dbReference type="Pfam" id="PF17963">
    <property type="entry name" value="Big_9"/>
    <property type="match status" value="1"/>
</dbReference>
<feature type="domain" description="Outer membrane protein SusF/SusE-like C-terminal" evidence="1">
    <location>
        <begin position="267"/>
        <end position="357"/>
    </location>
</feature>
<dbReference type="KEGG" id="ppn:Palpr_3011"/>
<reference evidence="2 3" key="2">
    <citation type="journal article" date="2011" name="Stand. Genomic Sci.">
        <title>Complete genome sequence of Paludibacter propionicigenes type strain (WB4).</title>
        <authorList>
            <person name="Gronow S."/>
            <person name="Munk C."/>
            <person name="Lapidus A."/>
            <person name="Nolan M."/>
            <person name="Lucas S."/>
            <person name="Hammon N."/>
            <person name="Deshpande S."/>
            <person name="Cheng J.F."/>
            <person name="Tapia R."/>
            <person name="Han C."/>
            <person name="Goodwin L."/>
            <person name="Pitluck S."/>
            <person name="Liolios K."/>
            <person name="Ivanova N."/>
            <person name="Mavromatis K."/>
            <person name="Mikhailova N."/>
            <person name="Pati A."/>
            <person name="Chen A."/>
            <person name="Palaniappan K."/>
            <person name="Land M."/>
            <person name="Hauser L."/>
            <person name="Chang Y.J."/>
            <person name="Jeffries C.D."/>
            <person name="Brambilla E."/>
            <person name="Rohde M."/>
            <person name="Goker M."/>
            <person name="Detter J.C."/>
            <person name="Woyke T."/>
            <person name="Bristow J."/>
            <person name="Eisen J.A."/>
            <person name="Markowitz V."/>
            <person name="Hugenholtz P."/>
            <person name="Kyrpides N.C."/>
            <person name="Klenk H.P."/>
        </authorList>
    </citation>
    <scope>NUCLEOTIDE SEQUENCE [LARGE SCALE GENOMIC DNA]</scope>
    <source>
        <strain evidence="3">DSM 17365 / JCM 13257 / WB4</strain>
    </source>
</reference>
<sequence length="457" mass="48779">MKKTINYILAFIIGCMAFTSCEDPYANQTVAKPGSYDQISLQDTTGFAAALKTGVSPLTIQVDKLGSQLSLLTCSSVLNLVDTAARSQYMIQFSKVADFSKSITIPITFNGKAGSDVSVGCKQFNDSIKTFNKNAIQQTVYIRLLSFIVKGGLKSGYTSKTATLLVTPYNYAPTAVNDVANLNMNTTTTISVLANDTDPEGDELTVTAVTAGQHGTTTISADGKKVLYTPNAGYSGTDYFSYTISDGNGNTSTANVDLVKPLYPDYVYMIGQEFGGWDWSNSGVAEMTPVNGNPGKFWAIRYFANATDGFKWNTAKAWGGDFNSLGTNAGFTTHDGNAYVAAAGFYIVLVDYTTNKITIEPAQVYGIGDCFGGWNAGQYPFVADGNVMKLTTTNSGELRIYANSSAAGVGGDWWRMEFVILDGKIAYRGNGGDQTRATVAAGKVVSLNFNNGTGTIQ</sequence>
<dbReference type="RefSeq" id="WP_013446508.1">
    <property type="nucleotide sequence ID" value="NC_014734.1"/>
</dbReference>